<dbReference type="RefSeq" id="WP_002786177.1">
    <property type="nucleotide sequence ID" value="NZ_HE973326.1"/>
</dbReference>
<evidence type="ECO:0000313" key="3">
    <source>
        <dbReference type="Proteomes" id="UP000003613"/>
    </source>
</evidence>
<dbReference type="Gene3D" id="3.40.50.1010">
    <property type="entry name" value="5'-nuclease"/>
    <property type="match status" value="1"/>
</dbReference>
<name>I4GZ71_MICAE</name>
<dbReference type="InterPro" id="IPR029060">
    <property type="entry name" value="PIN-like_dom_sf"/>
</dbReference>
<comment type="caution">
    <text evidence="2">The sequence shown here is derived from an EMBL/GenBank/DDBJ whole genome shotgun (WGS) entry which is preliminary data.</text>
</comment>
<protein>
    <submittedName>
        <fullName evidence="2">PilT protein domain protein</fullName>
    </submittedName>
</protein>
<gene>
    <name evidence="2" type="ORF">MICAF_1130020</name>
</gene>
<feature type="domain" description="PIN" evidence="1">
    <location>
        <begin position="3"/>
        <end position="135"/>
    </location>
</feature>
<dbReference type="HOGENOM" id="CLU_146668_3_0_3"/>
<dbReference type="Pfam" id="PF01850">
    <property type="entry name" value="PIN"/>
    <property type="match status" value="1"/>
</dbReference>
<dbReference type="AlphaFoldDB" id="I4GZ71"/>
<evidence type="ECO:0000259" key="1">
    <source>
        <dbReference type="Pfam" id="PF01850"/>
    </source>
</evidence>
<accession>I4GZ71</accession>
<dbReference type="Proteomes" id="UP000003613">
    <property type="component" value="Unassembled WGS sequence"/>
</dbReference>
<dbReference type="InterPro" id="IPR002716">
    <property type="entry name" value="PIN_dom"/>
</dbReference>
<dbReference type="EMBL" id="CAIM01000017">
    <property type="protein sequence ID" value="CCI15095.1"/>
    <property type="molecule type" value="Genomic_DNA"/>
</dbReference>
<dbReference type="SUPFAM" id="SSF88723">
    <property type="entry name" value="PIN domain-like"/>
    <property type="match status" value="1"/>
</dbReference>
<evidence type="ECO:0000313" key="2">
    <source>
        <dbReference type="EMBL" id="CCI15095.1"/>
    </source>
</evidence>
<proteinExistence type="predicted"/>
<reference evidence="2 3" key="1">
    <citation type="submission" date="2012-04" db="EMBL/GenBank/DDBJ databases">
        <authorList>
            <person name="Genoscope - CEA"/>
        </authorList>
    </citation>
    <scope>NUCLEOTIDE SEQUENCE [LARGE SCALE GENOMIC DNA]</scope>
    <source>
        <strain evidence="2 3">9807</strain>
    </source>
</reference>
<organism evidence="2 3">
    <name type="scientific">Microcystis aeruginosa PCC 9807</name>
    <dbReference type="NCBI Taxonomy" id="1160283"/>
    <lineage>
        <taxon>Bacteria</taxon>
        <taxon>Bacillati</taxon>
        <taxon>Cyanobacteriota</taxon>
        <taxon>Cyanophyceae</taxon>
        <taxon>Oscillatoriophycideae</taxon>
        <taxon>Chroococcales</taxon>
        <taxon>Microcystaceae</taxon>
        <taxon>Microcystis</taxon>
    </lineage>
</organism>
<dbReference type="CDD" id="cd09854">
    <property type="entry name" value="PIN_VapC-like"/>
    <property type="match status" value="1"/>
</dbReference>
<sequence>MSYLVDTNILLRSSDPHHAMYLDAVTALKKLRQRKETLYITSQNLVEYWNVYTRPQKQNGLGGSIIEVQTEINRLKSLFWVLPDHSNIYQQWEKLVSNYQVKGVNVHDARLVAFMLVYSITHILTFNTDDFKRYTEIAVVHPTELKTN</sequence>